<dbReference type="AlphaFoldDB" id="A0A3N0Y349"/>
<comment type="caution">
    <text evidence="2">The sequence shown here is derived from an EMBL/GenBank/DDBJ whole genome shotgun (WGS) entry which is preliminary data.</text>
</comment>
<dbReference type="EMBL" id="RJVU01053528">
    <property type="protein sequence ID" value="ROL33055.1"/>
    <property type="molecule type" value="Genomic_DNA"/>
</dbReference>
<keyword evidence="3" id="KW-1185">Reference proteome</keyword>
<evidence type="ECO:0000256" key="1">
    <source>
        <dbReference type="SAM" id="MobiDB-lite"/>
    </source>
</evidence>
<proteinExistence type="predicted"/>
<gene>
    <name evidence="2" type="ORF">DPX16_5950</name>
</gene>
<protein>
    <submittedName>
        <fullName evidence="2">Uncharacterized protein</fullName>
    </submittedName>
</protein>
<evidence type="ECO:0000313" key="3">
    <source>
        <dbReference type="Proteomes" id="UP000281406"/>
    </source>
</evidence>
<feature type="region of interest" description="Disordered" evidence="1">
    <location>
        <begin position="1"/>
        <end position="29"/>
    </location>
</feature>
<name>A0A3N0Y349_ANAGA</name>
<reference evidence="2 3" key="1">
    <citation type="submission" date="2018-10" db="EMBL/GenBank/DDBJ databases">
        <title>Genome assembly for a Yunnan-Guizhou Plateau 3E fish, Anabarilius grahami (Regan), and its evolutionary and genetic applications.</title>
        <authorList>
            <person name="Jiang W."/>
        </authorList>
    </citation>
    <scope>NUCLEOTIDE SEQUENCE [LARGE SCALE GENOMIC DNA]</scope>
    <source>
        <strain evidence="2">AG-KIZ</strain>
        <tissue evidence="2">Muscle</tissue>
    </source>
</reference>
<organism evidence="2 3">
    <name type="scientific">Anabarilius grahami</name>
    <name type="common">Kanglang fish</name>
    <name type="synonym">Barilius grahami</name>
    <dbReference type="NCBI Taxonomy" id="495550"/>
    <lineage>
        <taxon>Eukaryota</taxon>
        <taxon>Metazoa</taxon>
        <taxon>Chordata</taxon>
        <taxon>Craniata</taxon>
        <taxon>Vertebrata</taxon>
        <taxon>Euteleostomi</taxon>
        <taxon>Actinopterygii</taxon>
        <taxon>Neopterygii</taxon>
        <taxon>Teleostei</taxon>
        <taxon>Ostariophysi</taxon>
        <taxon>Cypriniformes</taxon>
        <taxon>Xenocyprididae</taxon>
        <taxon>Xenocypridinae</taxon>
        <taxon>Xenocypridinae incertae sedis</taxon>
        <taxon>Anabarilius</taxon>
    </lineage>
</organism>
<dbReference type="Proteomes" id="UP000281406">
    <property type="component" value="Unassembled WGS sequence"/>
</dbReference>
<accession>A0A3N0Y349</accession>
<sequence>MRSRGPASHTFLGKPKLPDVLATSPVSEGVTHRCDHGMVTETEEDTPSAMLRMSVSLRKGATFRPGVHVRDGKSRRNPCTGGLKERSNTGVSDETWCSGSLDAQKAAEAGAMSAGCSCNAVYCTAALTLTSRREQRARNTDHSQHPFPTPTCSTAQSEGCAWLYRLCSWISCSDETQQCVQKLAAQSVIFSHSFTIK</sequence>
<evidence type="ECO:0000313" key="2">
    <source>
        <dbReference type="EMBL" id="ROL33055.1"/>
    </source>
</evidence>
<feature type="region of interest" description="Disordered" evidence="1">
    <location>
        <begin position="65"/>
        <end position="90"/>
    </location>
</feature>